<proteinExistence type="predicted"/>
<dbReference type="AlphaFoldDB" id="A0A2K3MMP3"/>
<feature type="region of interest" description="Disordered" evidence="1">
    <location>
        <begin position="1"/>
        <end position="109"/>
    </location>
</feature>
<name>A0A2K3MMP3_TRIPR</name>
<evidence type="ECO:0000313" key="3">
    <source>
        <dbReference type="Proteomes" id="UP000236291"/>
    </source>
</evidence>
<comment type="caution">
    <text evidence="2">The sequence shown here is derived from an EMBL/GenBank/DDBJ whole genome shotgun (WGS) entry which is preliminary data.</text>
</comment>
<protein>
    <submittedName>
        <fullName evidence="2">Uncharacterized protein</fullName>
    </submittedName>
</protein>
<gene>
    <name evidence="2" type="ORF">L195_g015205</name>
</gene>
<dbReference type="EMBL" id="ASHM01010251">
    <property type="protein sequence ID" value="PNX92073.1"/>
    <property type="molecule type" value="Genomic_DNA"/>
</dbReference>
<reference evidence="2 3" key="1">
    <citation type="journal article" date="2014" name="Am. J. Bot.">
        <title>Genome assembly and annotation for red clover (Trifolium pratense; Fabaceae).</title>
        <authorList>
            <person name="Istvanek J."/>
            <person name="Jaros M."/>
            <person name="Krenek A."/>
            <person name="Repkova J."/>
        </authorList>
    </citation>
    <scope>NUCLEOTIDE SEQUENCE [LARGE SCALE GENOMIC DNA]</scope>
    <source>
        <strain evidence="3">cv. Tatra</strain>
        <tissue evidence="2">Young leaves</tissue>
    </source>
</reference>
<dbReference type="Proteomes" id="UP000236291">
    <property type="component" value="Unassembled WGS sequence"/>
</dbReference>
<feature type="compositionally biased region" description="Low complexity" evidence="1">
    <location>
        <begin position="57"/>
        <end position="73"/>
    </location>
</feature>
<organism evidence="2 3">
    <name type="scientific">Trifolium pratense</name>
    <name type="common">Red clover</name>
    <dbReference type="NCBI Taxonomy" id="57577"/>
    <lineage>
        <taxon>Eukaryota</taxon>
        <taxon>Viridiplantae</taxon>
        <taxon>Streptophyta</taxon>
        <taxon>Embryophyta</taxon>
        <taxon>Tracheophyta</taxon>
        <taxon>Spermatophyta</taxon>
        <taxon>Magnoliopsida</taxon>
        <taxon>eudicotyledons</taxon>
        <taxon>Gunneridae</taxon>
        <taxon>Pentapetalae</taxon>
        <taxon>rosids</taxon>
        <taxon>fabids</taxon>
        <taxon>Fabales</taxon>
        <taxon>Fabaceae</taxon>
        <taxon>Papilionoideae</taxon>
        <taxon>50 kb inversion clade</taxon>
        <taxon>NPAAA clade</taxon>
        <taxon>Hologalegina</taxon>
        <taxon>IRL clade</taxon>
        <taxon>Trifolieae</taxon>
        <taxon>Trifolium</taxon>
    </lineage>
</organism>
<accession>A0A2K3MMP3</accession>
<sequence>MPNNHVQNNINNTLQDETSSQLCQTDQHDTQANAIVNTNGNNRHVNNGTQPMRLNDNRNVNGQGNRNNGNNVNDGHKGKKRNSKDPTFDDHGSNDDYPYEDGRGGSEGI</sequence>
<reference evidence="2 3" key="2">
    <citation type="journal article" date="2017" name="Front. Plant Sci.">
        <title>Gene Classification and Mining of Molecular Markers Useful in Red Clover (Trifolium pratense) Breeding.</title>
        <authorList>
            <person name="Istvanek J."/>
            <person name="Dluhosova J."/>
            <person name="Dluhos P."/>
            <person name="Patkova L."/>
            <person name="Nedelnik J."/>
            <person name="Repkova J."/>
        </authorList>
    </citation>
    <scope>NUCLEOTIDE SEQUENCE [LARGE SCALE GENOMIC DNA]</scope>
    <source>
        <strain evidence="3">cv. Tatra</strain>
        <tissue evidence="2">Young leaves</tissue>
    </source>
</reference>
<evidence type="ECO:0000313" key="2">
    <source>
        <dbReference type="EMBL" id="PNX92073.1"/>
    </source>
</evidence>
<evidence type="ECO:0000256" key="1">
    <source>
        <dbReference type="SAM" id="MobiDB-lite"/>
    </source>
</evidence>
<feature type="compositionally biased region" description="Polar residues" evidence="1">
    <location>
        <begin position="1"/>
        <end position="35"/>
    </location>
</feature>
<feature type="compositionally biased region" description="Basic and acidic residues" evidence="1">
    <location>
        <begin position="83"/>
        <end position="109"/>
    </location>
</feature>
<feature type="compositionally biased region" description="Low complexity" evidence="1">
    <location>
        <begin position="36"/>
        <end position="49"/>
    </location>
</feature>